<dbReference type="Pfam" id="PF09587">
    <property type="entry name" value="PGA_cap"/>
    <property type="match status" value="1"/>
</dbReference>
<dbReference type="PANTHER" id="PTHR33393:SF13">
    <property type="entry name" value="PGA BIOSYNTHESIS PROTEIN CAPA"/>
    <property type="match status" value="1"/>
</dbReference>
<protein>
    <submittedName>
        <fullName evidence="3">Poly-gamma-glutamate synthesis protein (Capsule biosynthesis protein)</fullName>
    </submittedName>
</protein>
<dbReference type="Gene3D" id="3.60.21.10">
    <property type="match status" value="1"/>
</dbReference>
<dbReference type="Proteomes" id="UP000248057">
    <property type="component" value="Unassembled WGS sequence"/>
</dbReference>
<dbReference type="GeneID" id="86059763"/>
<evidence type="ECO:0000259" key="2">
    <source>
        <dbReference type="SMART" id="SM00854"/>
    </source>
</evidence>
<dbReference type="InterPro" id="IPR029052">
    <property type="entry name" value="Metallo-depent_PP-like"/>
</dbReference>
<sequence>MKRTNLLMKLLIILPVFLLAALLVWIAVDGQRGGIRETLASGRETAAAPAAQEGKQTAASAPEAASEEVLKLEVSETEAASTAAVAETEPEDPVVHLLFSGDVYFSSHVLTAYDNAGGIHGVLDEAYRDEIGRADIYMANQEFPFSDRGTPAPDKQFTFRVPPERVSMMHELGIDIVTIANNHTLDYGTDALVDTCTTLENAGIPYVGAGANMDRAKQLETIEVRGRTIGFLAASRVYPDTSWVANSKKPGMVSGYDPTILLKEIEAAGEYCDYLVVYMHWGIERDEKPQEYQRTLGRQLIDAGADLVIGSHPHVLQGIEYYQGKPIVYSLGNFIFGSSIPKTALLRADVDLEQNQVNLSLVPGTSGAGFTKELTDPGKKAEFYQYMQGISFGVSIDENGVVRDGTAGN</sequence>
<keyword evidence="4" id="KW-1185">Reference proteome</keyword>
<name>A0A2V3YHK2_9FIRM</name>
<dbReference type="CDD" id="cd07381">
    <property type="entry name" value="MPP_CapA"/>
    <property type="match status" value="1"/>
</dbReference>
<dbReference type="SMART" id="SM00854">
    <property type="entry name" value="PGA_cap"/>
    <property type="match status" value="1"/>
</dbReference>
<evidence type="ECO:0000256" key="1">
    <source>
        <dbReference type="ARBA" id="ARBA00005662"/>
    </source>
</evidence>
<proteinExistence type="inferred from homology"/>
<comment type="caution">
    <text evidence="3">The sequence shown here is derived from an EMBL/GenBank/DDBJ whole genome shotgun (WGS) entry which is preliminary data.</text>
</comment>
<reference evidence="3 4" key="1">
    <citation type="submission" date="2018-05" db="EMBL/GenBank/DDBJ databases">
        <title>Genomic Encyclopedia of Type Strains, Phase IV (KMG-IV): sequencing the most valuable type-strain genomes for metagenomic binning, comparative biology and taxonomic classification.</title>
        <authorList>
            <person name="Goeker M."/>
        </authorList>
    </citation>
    <scope>NUCLEOTIDE SEQUENCE [LARGE SCALE GENOMIC DNA]</scope>
    <source>
        <strain evidence="3 4">DSM 24995</strain>
    </source>
</reference>
<dbReference type="InterPro" id="IPR019079">
    <property type="entry name" value="Capsule_synth_CapA"/>
</dbReference>
<gene>
    <name evidence="3" type="ORF">DFR60_101418</name>
</gene>
<dbReference type="InterPro" id="IPR052169">
    <property type="entry name" value="CW_Biosynth-Accessory"/>
</dbReference>
<dbReference type="RefSeq" id="WP_110321394.1">
    <property type="nucleotide sequence ID" value="NZ_QJKD01000001.1"/>
</dbReference>
<feature type="domain" description="Capsule synthesis protein CapA" evidence="2">
    <location>
        <begin position="96"/>
        <end position="338"/>
    </location>
</feature>
<dbReference type="EMBL" id="QJKD01000001">
    <property type="protein sequence ID" value="PXX57110.1"/>
    <property type="molecule type" value="Genomic_DNA"/>
</dbReference>
<accession>A0A2V3YHK2</accession>
<evidence type="ECO:0000313" key="4">
    <source>
        <dbReference type="Proteomes" id="UP000248057"/>
    </source>
</evidence>
<dbReference type="PANTHER" id="PTHR33393">
    <property type="entry name" value="POLYGLUTAMINE SYNTHESIS ACCESSORY PROTEIN RV0574C-RELATED"/>
    <property type="match status" value="1"/>
</dbReference>
<dbReference type="SUPFAM" id="SSF56300">
    <property type="entry name" value="Metallo-dependent phosphatases"/>
    <property type="match status" value="1"/>
</dbReference>
<dbReference type="AlphaFoldDB" id="A0A2V3YHK2"/>
<evidence type="ECO:0000313" key="3">
    <source>
        <dbReference type="EMBL" id="PXX57110.1"/>
    </source>
</evidence>
<comment type="similarity">
    <text evidence="1">Belongs to the CapA family.</text>
</comment>
<organism evidence="3 4">
    <name type="scientific">Hungatella effluvii</name>
    <dbReference type="NCBI Taxonomy" id="1096246"/>
    <lineage>
        <taxon>Bacteria</taxon>
        <taxon>Bacillati</taxon>
        <taxon>Bacillota</taxon>
        <taxon>Clostridia</taxon>
        <taxon>Lachnospirales</taxon>
        <taxon>Lachnospiraceae</taxon>
        <taxon>Hungatella</taxon>
    </lineage>
</organism>